<dbReference type="Gene3D" id="3.30.56.60">
    <property type="entry name" value="XkdW-like"/>
    <property type="match status" value="2"/>
</dbReference>
<keyword evidence="3" id="KW-1185">Reference proteome</keyword>
<sequence length="153" mass="17111">MNLHSSIMHLFATAVPDRDFRVQDDGPTPILRLGVDGRTRHQIVPISSNETEEIEGVHYRYVVDFSRLKLGVDYDIVERGPYIAEWNLDAPQPTEDELVAAWVAYLEAEGNKPSAPPTDAERIAQLQSQNEELKNRLGDVELIMAEILTGGGE</sequence>
<dbReference type="EMBL" id="JBBPCC010000019">
    <property type="protein sequence ID" value="MEK8131239.1"/>
    <property type="molecule type" value="Genomic_DNA"/>
</dbReference>
<proteinExistence type="predicted"/>
<feature type="domain" description="Bacteriophage SP-beta YorD" evidence="1">
    <location>
        <begin position="3"/>
        <end position="109"/>
    </location>
</feature>
<dbReference type="SUPFAM" id="SSF159865">
    <property type="entry name" value="XkdW-like"/>
    <property type="match status" value="1"/>
</dbReference>
<reference evidence="2 3" key="1">
    <citation type="submission" date="2024-04" db="EMBL/GenBank/DDBJ databases">
        <title>draft genome sequnece of Paenibacillus filicis.</title>
        <authorList>
            <person name="Kim D.-U."/>
        </authorList>
    </citation>
    <scope>NUCLEOTIDE SEQUENCE [LARGE SCALE GENOMIC DNA]</scope>
    <source>
        <strain evidence="2 3">KACC14197</strain>
    </source>
</reference>
<gene>
    <name evidence="2" type="ORF">WMW72_25355</name>
</gene>
<accession>A0ABU9DQU2</accession>
<protein>
    <submittedName>
        <fullName evidence="2">XkdW family protein</fullName>
    </submittedName>
</protein>
<organism evidence="2 3">
    <name type="scientific">Paenibacillus filicis</name>
    <dbReference type="NCBI Taxonomy" id="669464"/>
    <lineage>
        <taxon>Bacteria</taxon>
        <taxon>Bacillati</taxon>
        <taxon>Bacillota</taxon>
        <taxon>Bacilli</taxon>
        <taxon>Bacillales</taxon>
        <taxon>Paenibacillaceae</taxon>
        <taxon>Paenibacillus</taxon>
    </lineage>
</organism>
<dbReference type="InterPro" id="IPR035950">
    <property type="entry name" value="XkdW-like_sf"/>
</dbReference>
<name>A0ABU9DQU2_9BACL</name>
<dbReference type="Pfam" id="PF09636">
    <property type="entry name" value="XkdW"/>
    <property type="match status" value="1"/>
</dbReference>
<evidence type="ECO:0000259" key="1">
    <source>
        <dbReference type="Pfam" id="PF09636"/>
    </source>
</evidence>
<evidence type="ECO:0000313" key="2">
    <source>
        <dbReference type="EMBL" id="MEK8131239.1"/>
    </source>
</evidence>
<dbReference type="InterPro" id="IPR019094">
    <property type="entry name" value="Phage_SP-beta_YorD"/>
</dbReference>
<evidence type="ECO:0000313" key="3">
    <source>
        <dbReference type="Proteomes" id="UP001469365"/>
    </source>
</evidence>
<dbReference type="Proteomes" id="UP001469365">
    <property type="component" value="Unassembled WGS sequence"/>
</dbReference>
<comment type="caution">
    <text evidence="2">The sequence shown here is derived from an EMBL/GenBank/DDBJ whole genome shotgun (WGS) entry which is preliminary data.</text>
</comment>